<keyword evidence="2" id="KW-1185">Reference proteome</keyword>
<dbReference type="InterPro" id="IPR043519">
    <property type="entry name" value="NT_sf"/>
</dbReference>
<protein>
    <recommendedName>
        <fullName evidence="3">Polymerase nucleotidyl transferase domain-containing protein</fullName>
    </recommendedName>
</protein>
<evidence type="ECO:0000313" key="1">
    <source>
        <dbReference type="EMBL" id="GHO58264.1"/>
    </source>
</evidence>
<reference evidence="1 2" key="1">
    <citation type="journal article" date="2021" name="Int. J. Syst. Evol. Microbiol.">
        <title>Reticulibacter mediterranei gen. nov., sp. nov., within the new family Reticulibacteraceae fam. nov., and Ktedonospora formicarum gen. nov., sp. nov., Ktedonobacter robiniae sp. nov., Dictyobacter formicarum sp. nov. and Dictyobacter arantiisoli sp. nov., belonging to the class Ktedonobacteria.</title>
        <authorList>
            <person name="Yabe S."/>
            <person name="Zheng Y."/>
            <person name="Wang C.M."/>
            <person name="Sakai Y."/>
            <person name="Abe K."/>
            <person name="Yokota A."/>
            <person name="Donadio S."/>
            <person name="Cavaletti L."/>
            <person name="Monciardini P."/>
        </authorList>
    </citation>
    <scope>NUCLEOTIDE SEQUENCE [LARGE SCALE GENOMIC DNA]</scope>
    <source>
        <strain evidence="1 2">SOSP1-30</strain>
    </source>
</reference>
<name>A0ABQ3UZE4_9CHLR</name>
<dbReference type="SUPFAM" id="SSF81301">
    <property type="entry name" value="Nucleotidyltransferase"/>
    <property type="match status" value="1"/>
</dbReference>
<accession>A0ABQ3UZE4</accession>
<sequence>MVQLFYETGTSAVDEPLVNTIQRYERVFSGRVRGYYLLGSYADRCPVVGSDIDMYILFGEAFVAPEEIVRAQELAHVCAQMSTLRLEIKLCCEQELAEGNEQSIMRVALKQNSVLLYGSDTRPTMELPTRETYTRDATDAVLDFLFRLHHQDYLTYPLTYPQAGNEFYGYEHLVKLPVHVASIHASAEDAENTYYATRELVECACRMATALLTLQTDCYVGTKRESVGHYQEMIGGEWSPFLLEMFEKGKLQWGYGLPKGSAQRTELRVLCGQMLPFENHYLRHYRAYLLRQARSAESSSRQFAFERFAIVHYDDDEVYAVLMSRR</sequence>
<dbReference type="Proteomes" id="UP000654345">
    <property type="component" value="Unassembled WGS sequence"/>
</dbReference>
<proteinExistence type="predicted"/>
<dbReference type="RefSeq" id="WP_201374595.1">
    <property type="nucleotide sequence ID" value="NZ_BNJG01000003.1"/>
</dbReference>
<evidence type="ECO:0008006" key="3">
    <source>
        <dbReference type="Google" id="ProtNLM"/>
    </source>
</evidence>
<organism evidence="1 2">
    <name type="scientific">Ktedonobacter robiniae</name>
    <dbReference type="NCBI Taxonomy" id="2778365"/>
    <lineage>
        <taxon>Bacteria</taxon>
        <taxon>Bacillati</taxon>
        <taxon>Chloroflexota</taxon>
        <taxon>Ktedonobacteria</taxon>
        <taxon>Ktedonobacterales</taxon>
        <taxon>Ktedonobacteraceae</taxon>
        <taxon>Ktedonobacter</taxon>
    </lineage>
</organism>
<evidence type="ECO:0000313" key="2">
    <source>
        <dbReference type="Proteomes" id="UP000654345"/>
    </source>
</evidence>
<comment type="caution">
    <text evidence="1">The sequence shown here is derived from an EMBL/GenBank/DDBJ whole genome shotgun (WGS) entry which is preliminary data.</text>
</comment>
<dbReference type="EMBL" id="BNJG01000003">
    <property type="protein sequence ID" value="GHO58264.1"/>
    <property type="molecule type" value="Genomic_DNA"/>
</dbReference>
<gene>
    <name evidence="1" type="ORF">KSB_67390</name>
</gene>